<reference evidence="2 3" key="1">
    <citation type="submission" date="2018-04" db="EMBL/GenBank/DDBJ databases">
        <title>Chitinophaga fuyangensis sp. nov., isolated from soil in a chemical factory.</title>
        <authorList>
            <person name="Chen K."/>
        </authorList>
    </citation>
    <scope>NUCLEOTIDE SEQUENCE [LARGE SCALE GENOMIC DNA]</scope>
    <source>
        <strain evidence="2 3">LY-1</strain>
    </source>
</reference>
<dbReference type="GO" id="GO:0043755">
    <property type="term" value="F:alpha-ribazole phosphatase activity"/>
    <property type="evidence" value="ECO:0007669"/>
    <property type="project" value="UniProtKB-UniRule"/>
</dbReference>
<dbReference type="AlphaFoldDB" id="A0A2T7BKF4"/>
<evidence type="ECO:0000313" key="2">
    <source>
        <dbReference type="EMBL" id="PUZ28111.1"/>
    </source>
</evidence>
<dbReference type="GO" id="GO:0005737">
    <property type="term" value="C:cytoplasm"/>
    <property type="evidence" value="ECO:0007669"/>
    <property type="project" value="TreeGrafter"/>
</dbReference>
<organism evidence="2 3">
    <name type="scientific">Chitinophaga parva</name>
    <dbReference type="NCBI Taxonomy" id="2169414"/>
    <lineage>
        <taxon>Bacteria</taxon>
        <taxon>Pseudomonadati</taxon>
        <taxon>Bacteroidota</taxon>
        <taxon>Chitinophagia</taxon>
        <taxon>Chitinophagales</taxon>
        <taxon>Chitinophagaceae</taxon>
        <taxon>Chitinophaga</taxon>
    </lineage>
</organism>
<protein>
    <recommendedName>
        <fullName evidence="1">Alpha-ribazole phosphatase</fullName>
        <ecNumber evidence="1">3.1.3.73</ecNumber>
    </recommendedName>
</protein>
<dbReference type="PANTHER" id="PTHR48100">
    <property type="entry name" value="BROAD-SPECIFICITY PHOSPHATASE YOR283W-RELATED"/>
    <property type="match status" value="1"/>
</dbReference>
<evidence type="ECO:0000313" key="3">
    <source>
        <dbReference type="Proteomes" id="UP000244450"/>
    </source>
</evidence>
<dbReference type="Proteomes" id="UP000244450">
    <property type="component" value="Unassembled WGS sequence"/>
</dbReference>
<keyword evidence="3" id="KW-1185">Reference proteome</keyword>
<comment type="caution">
    <text evidence="2">The sequence shown here is derived from an EMBL/GenBank/DDBJ whole genome shotgun (WGS) entry which is preliminary data.</text>
</comment>
<dbReference type="Pfam" id="PF00300">
    <property type="entry name" value="His_Phos_1"/>
    <property type="match status" value="1"/>
</dbReference>
<dbReference type="InterPro" id="IPR017578">
    <property type="entry name" value="Ribazole_CobC"/>
</dbReference>
<dbReference type="PANTHER" id="PTHR48100:SF59">
    <property type="entry name" value="ADENOSYLCOBALAMIN_ALPHA-RIBAZOLE PHOSPHATASE"/>
    <property type="match status" value="1"/>
</dbReference>
<accession>A0A2T7BKF4</accession>
<dbReference type="InterPro" id="IPR050275">
    <property type="entry name" value="PGM_Phosphatase"/>
</dbReference>
<gene>
    <name evidence="2" type="primary">cobC</name>
    <name evidence="2" type="ORF">DCC81_01105</name>
</gene>
<dbReference type="SMART" id="SM00855">
    <property type="entry name" value="PGAM"/>
    <property type="match status" value="1"/>
</dbReference>
<dbReference type="RefSeq" id="WP_108684752.1">
    <property type="nucleotide sequence ID" value="NZ_QCYK01000001.1"/>
</dbReference>
<dbReference type="GO" id="GO:0009236">
    <property type="term" value="P:cobalamin biosynthetic process"/>
    <property type="evidence" value="ECO:0007669"/>
    <property type="project" value="UniProtKB-UniRule"/>
</dbReference>
<dbReference type="OrthoDB" id="9782128at2"/>
<dbReference type="EMBL" id="QCYK01000001">
    <property type="protein sequence ID" value="PUZ28111.1"/>
    <property type="molecule type" value="Genomic_DNA"/>
</dbReference>
<evidence type="ECO:0000256" key="1">
    <source>
        <dbReference type="NCBIfam" id="TIGR03162"/>
    </source>
</evidence>
<dbReference type="SUPFAM" id="SSF53254">
    <property type="entry name" value="Phosphoglycerate mutase-like"/>
    <property type="match status" value="1"/>
</dbReference>
<proteinExistence type="predicted"/>
<name>A0A2T7BKF4_9BACT</name>
<dbReference type="NCBIfam" id="TIGR03162">
    <property type="entry name" value="ribazole_cobC"/>
    <property type="match status" value="1"/>
</dbReference>
<dbReference type="Gene3D" id="3.40.50.1240">
    <property type="entry name" value="Phosphoglycerate mutase-like"/>
    <property type="match status" value="1"/>
</dbReference>
<sequence length="186" mass="21182">MRIYLIRHTTPCIPRGTCYGFTDLDVAPTFETEASRLRPLLPAVPLNVYASPLQRCYRLAQFLFPNAPINADDRLKELNFGDWEMQRWDDLGENALQAWMTDYVHTRVPGGESYEDLYARSIATLLEITTTGQDSAIVTHGGVIRSILAYVMNTPLEQSFETRVEWGRMARLDYDGKAFQVVGIDE</sequence>
<dbReference type="EC" id="3.1.3.73" evidence="1"/>
<dbReference type="CDD" id="cd07067">
    <property type="entry name" value="HP_PGM_like"/>
    <property type="match status" value="1"/>
</dbReference>
<dbReference type="InterPro" id="IPR029033">
    <property type="entry name" value="His_PPase_superfam"/>
</dbReference>
<dbReference type="InterPro" id="IPR013078">
    <property type="entry name" value="His_Pase_superF_clade-1"/>
</dbReference>